<comment type="similarity">
    <text evidence="2 9">Belongs to the cation transport ATPase (P-type) (TC 3.A.3) family. Type IB subfamily.</text>
</comment>
<dbReference type="AlphaFoldDB" id="A0A2G5PG13"/>
<keyword evidence="5 9" id="KW-0479">Metal-binding</keyword>
<comment type="subcellular location">
    <subcellularLocation>
        <location evidence="1">Cell membrane</location>
        <topology evidence="1">Multi-pass membrane protein</topology>
    </subcellularLocation>
</comment>
<keyword evidence="3 9" id="KW-1003">Cell membrane</keyword>
<keyword evidence="9" id="KW-0547">Nucleotide-binding</keyword>
<evidence type="ECO:0000256" key="7">
    <source>
        <dbReference type="ARBA" id="ARBA00022989"/>
    </source>
</evidence>
<dbReference type="PRINTS" id="PR00120">
    <property type="entry name" value="HATPASE"/>
</dbReference>
<dbReference type="InterPro" id="IPR023214">
    <property type="entry name" value="HAD_sf"/>
</dbReference>
<comment type="caution">
    <text evidence="11">The sequence shown here is derived from an EMBL/GenBank/DDBJ whole genome shotgun (WGS) entry which is preliminary data.</text>
</comment>
<keyword evidence="12" id="KW-1185">Reference proteome</keyword>
<dbReference type="InterPro" id="IPR001757">
    <property type="entry name" value="P_typ_ATPase"/>
</dbReference>
<dbReference type="SFLD" id="SFLDG00002">
    <property type="entry name" value="C1.7:_P-type_atpase_like"/>
    <property type="match status" value="1"/>
</dbReference>
<feature type="transmembrane region" description="Helical" evidence="9">
    <location>
        <begin position="758"/>
        <end position="776"/>
    </location>
</feature>
<dbReference type="EMBL" id="PDCN02000002">
    <property type="protein sequence ID" value="PIB77246.1"/>
    <property type="molecule type" value="Genomic_DNA"/>
</dbReference>
<dbReference type="Gene3D" id="3.40.50.1000">
    <property type="entry name" value="HAD superfamily/HAD-like"/>
    <property type="match status" value="1"/>
</dbReference>
<gene>
    <name evidence="11" type="ORF">CQY22_003110</name>
</gene>
<dbReference type="InterPro" id="IPR023298">
    <property type="entry name" value="ATPase_P-typ_TM_dom_sf"/>
</dbReference>
<dbReference type="Gene3D" id="3.40.1110.10">
    <property type="entry name" value="Calcium-transporting ATPase, cytoplasmic domain N"/>
    <property type="match status" value="1"/>
</dbReference>
<protein>
    <submittedName>
        <fullName evidence="11">Heavy metal translocating P-type ATPase</fullName>
    </submittedName>
</protein>
<dbReference type="InterPro" id="IPR051014">
    <property type="entry name" value="Cation_Transport_ATPase_IB"/>
</dbReference>
<sequence>MSQNSPISLGELLPDGDEHCERRLLEDLSTAPDVQRAHVRRGADGESHLCVHYDAAATTAADVTARARQAAARLRNRYGHLTWTDVDANHGDDVLGRLRATPGVVDAEASAGGLQVEFERDRITADELVAVITGSEPEPISVTASPGDPHDHDHSHGFGSRIFGERTELIFAGLAGFTLLTGFLLAAFADTPRWIEMSLYGASFFFGAFFTLQEAAESLRHKRFEIDSLMLVAAIGAAAMGEVAEGALLLFLFSIGHALEGYAMGRARRAIEALAELAPKTALARQRRTGEIIEIPVEDLRVGDVVVARPNTRLAADGFVVAGASSVDQAPVTGESVPVDKMPVADVAAATRRPEDVDPASRVYAGSINGAGALEIQVSRLAADSTLARVVKLVSDAQVDASPAQRFADRFQRIFVPAVLLLVVALLFAPLVIDEPFTSSLYRALAVLVAASPCALAIATPSAVLSGVARAARVGILVKGGAALESLGRVTAIAFDKTGTLTTGRPTITDIIPADGISEPFLLSTAVAIEEQSDHPLARAVVRDGRALLGSEPAPRAQNVLAVAGFGVTGTVGGIPVQIGKPAMFVAAGLPRPDVLGDQVAALEARGRTTLVVRAGERWLGVIGVMDTARPESAEVLRQLAALGVRHTVMLSGDNQRIADAVADSVGVGGAVGNLLPEDKATAITDLRERYERVAMVGDGVNDAPALATADVGIAMGAAGSDVALETADVALMADDLKALPFAVKVSQASNRIIKQNLLASLGVVALLIPATIFGLGIGPAVLIHEGSTLIVVANALRLLALRQD</sequence>
<dbReference type="PRINTS" id="PR00119">
    <property type="entry name" value="CATATPASE"/>
</dbReference>
<dbReference type="PROSITE" id="PS01229">
    <property type="entry name" value="COF_2"/>
    <property type="match status" value="1"/>
</dbReference>
<reference evidence="11 12" key="1">
    <citation type="journal article" date="2017" name="Infect. Genet. Evol.">
        <title>The new phylogeny of the genus Mycobacterium: The old and the news.</title>
        <authorList>
            <person name="Tortoli E."/>
            <person name="Fedrizzi T."/>
            <person name="Meehan C.J."/>
            <person name="Trovato A."/>
            <person name="Grottola A."/>
            <person name="Giacobazzi E."/>
            <person name="Serpini G.F."/>
            <person name="Tagliazucchi S."/>
            <person name="Fabio A."/>
            <person name="Bettua C."/>
            <person name="Bertorelli R."/>
            <person name="Frascaro F."/>
            <person name="De Sanctis V."/>
            <person name="Pecorari M."/>
            <person name="Jousson O."/>
            <person name="Segata N."/>
            <person name="Cirillo D.M."/>
        </authorList>
    </citation>
    <scope>NUCLEOTIDE SEQUENCE [LARGE SCALE GENOMIC DNA]</scope>
    <source>
        <strain evidence="11 12">CIP1034565</strain>
    </source>
</reference>
<dbReference type="NCBIfam" id="TIGR01525">
    <property type="entry name" value="ATPase-IB_hvy"/>
    <property type="match status" value="1"/>
</dbReference>
<feature type="transmembrane region" description="Helical" evidence="9">
    <location>
        <begin position="445"/>
        <end position="469"/>
    </location>
</feature>
<dbReference type="SFLD" id="SFLDS00003">
    <property type="entry name" value="Haloacid_Dehalogenase"/>
    <property type="match status" value="1"/>
</dbReference>
<evidence type="ECO:0000256" key="5">
    <source>
        <dbReference type="ARBA" id="ARBA00022723"/>
    </source>
</evidence>
<evidence type="ECO:0000256" key="8">
    <source>
        <dbReference type="ARBA" id="ARBA00023136"/>
    </source>
</evidence>
<evidence type="ECO:0000256" key="2">
    <source>
        <dbReference type="ARBA" id="ARBA00006024"/>
    </source>
</evidence>
<name>A0A2G5PG13_9MYCO</name>
<dbReference type="GO" id="GO:0005886">
    <property type="term" value="C:plasma membrane"/>
    <property type="evidence" value="ECO:0007669"/>
    <property type="project" value="UniProtKB-SubCell"/>
</dbReference>
<dbReference type="Gene3D" id="3.30.70.100">
    <property type="match status" value="2"/>
</dbReference>
<organism evidence="11 12">
    <name type="scientific">Mycolicibacterium brumae</name>
    <dbReference type="NCBI Taxonomy" id="85968"/>
    <lineage>
        <taxon>Bacteria</taxon>
        <taxon>Bacillati</taxon>
        <taxon>Actinomycetota</taxon>
        <taxon>Actinomycetes</taxon>
        <taxon>Mycobacteriales</taxon>
        <taxon>Mycobacteriaceae</taxon>
        <taxon>Mycolicibacterium</taxon>
    </lineage>
</organism>
<dbReference type="GO" id="GO:0005524">
    <property type="term" value="F:ATP binding"/>
    <property type="evidence" value="ECO:0007669"/>
    <property type="project" value="UniProtKB-UniRule"/>
</dbReference>
<evidence type="ECO:0000256" key="3">
    <source>
        <dbReference type="ARBA" id="ARBA00022475"/>
    </source>
</evidence>
<dbReference type="Pfam" id="PF00702">
    <property type="entry name" value="Hydrolase"/>
    <property type="match status" value="1"/>
</dbReference>
<accession>A0A2G5PG13</accession>
<dbReference type="InterPro" id="IPR018303">
    <property type="entry name" value="ATPase_P-typ_P_site"/>
</dbReference>
<dbReference type="PANTHER" id="PTHR48085">
    <property type="entry name" value="CADMIUM/ZINC-TRANSPORTING ATPASE HMA2-RELATED"/>
    <property type="match status" value="1"/>
</dbReference>
<feature type="transmembrane region" description="Helical" evidence="9">
    <location>
        <begin position="194"/>
        <end position="212"/>
    </location>
</feature>
<dbReference type="OrthoDB" id="7059309at2"/>
<dbReference type="PROSITE" id="PS00154">
    <property type="entry name" value="ATPASE_E1_E2"/>
    <property type="match status" value="1"/>
</dbReference>
<dbReference type="InterPro" id="IPR023299">
    <property type="entry name" value="ATPase_P-typ_cyto_dom_N"/>
</dbReference>
<dbReference type="RefSeq" id="WP_090587755.1">
    <property type="nucleotide sequence ID" value="NZ_CP104302.1"/>
</dbReference>
<dbReference type="GO" id="GO:0019829">
    <property type="term" value="F:ATPase-coupled monoatomic cation transmembrane transporter activity"/>
    <property type="evidence" value="ECO:0007669"/>
    <property type="project" value="InterPro"/>
</dbReference>
<dbReference type="Gene3D" id="2.70.150.10">
    <property type="entry name" value="Calcium-transporting ATPase, cytoplasmic transduction domain A"/>
    <property type="match status" value="1"/>
</dbReference>
<dbReference type="GO" id="GO:0016887">
    <property type="term" value="F:ATP hydrolysis activity"/>
    <property type="evidence" value="ECO:0007669"/>
    <property type="project" value="InterPro"/>
</dbReference>
<dbReference type="STRING" id="85968.GCA_900073015_01332"/>
<dbReference type="InterPro" id="IPR036412">
    <property type="entry name" value="HAD-like_sf"/>
</dbReference>
<evidence type="ECO:0000256" key="4">
    <source>
        <dbReference type="ARBA" id="ARBA00022692"/>
    </source>
</evidence>
<evidence type="ECO:0000259" key="10">
    <source>
        <dbReference type="Pfam" id="PF00122"/>
    </source>
</evidence>
<dbReference type="PANTHER" id="PTHR48085:SF5">
    <property type="entry name" value="CADMIUM_ZINC-TRANSPORTING ATPASE HMA4-RELATED"/>
    <property type="match status" value="1"/>
</dbReference>
<feature type="transmembrane region" description="Helical" evidence="9">
    <location>
        <begin position="414"/>
        <end position="433"/>
    </location>
</feature>
<feature type="domain" description="P-type ATPase A" evidence="10">
    <location>
        <begin position="279"/>
        <end position="394"/>
    </location>
</feature>
<dbReference type="Proteomes" id="UP000230551">
    <property type="component" value="Unassembled WGS sequence"/>
</dbReference>
<keyword evidence="9" id="KW-0067">ATP-binding</keyword>
<keyword evidence="7 9" id="KW-1133">Transmembrane helix</keyword>
<evidence type="ECO:0000313" key="12">
    <source>
        <dbReference type="Proteomes" id="UP000230551"/>
    </source>
</evidence>
<proteinExistence type="inferred from homology"/>
<keyword evidence="4 9" id="KW-0812">Transmembrane</keyword>
<dbReference type="SFLD" id="SFLDF00027">
    <property type="entry name" value="p-type_atpase"/>
    <property type="match status" value="1"/>
</dbReference>
<dbReference type="InterPro" id="IPR008250">
    <property type="entry name" value="ATPase_P-typ_transduc_dom_A_sf"/>
</dbReference>
<evidence type="ECO:0000256" key="6">
    <source>
        <dbReference type="ARBA" id="ARBA00022967"/>
    </source>
</evidence>
<dbReference type="NCBIfam" id="TIGR01494">
    <property type="entry name" value="ATPase_P-type"/>
    <property type="match status" value="1"/>
</dbReference>
<dbReference type="Pfam" id="PF00122">
    <property type="entry name" value="E1-E2_ATPase"/>
    <property type="match status" value="1"/>
</dbReference>
<dbReference type="SUPFAM" id="SSF56784">
    <property type="entry name" value="HAD-like"/>
    <property type="match status" value="1"/>
</dbReference>
<keyword evidence="8 9" id="KW-0472">Membrane</keyword>
<evidence type="ECO:0000313" key="11">
    <source>
        <dbReference type="EMBL" id="PIB77246.1"/>
    </source>
</evidence>
<dbReference type="InterPro" id="IPR044492">
    <property type="entry name" value="P_typ_ATPase_HD_dom"/>
</dbReference>
<feature type="transmembrane region" description="Helical" evidence="9">
    <location>
        <begin position="169"/>
        <end position="188"/>
    </location>
</feature>
<keyword evidence="6" id="KW-1278">Translocase</keyword>
<dbReference type="SUPFAM" id="SSF81653">
    <property type="entry name" value="Calcium ATPase, transduction domain A"/>
    <property type="match status" value="1"/>
</dbReference>
<dbReference type="SUPFAM" id="SSF81665">
    <property type="entry name" value="Calcium ATPase, transmembrane domain M"/>
    <property type="match status" value="1"/>
</dbReference>
<evidence type="ECO:0000256" key="9">
    <source>
        <dbReference type="RuleBase" id="RU362081"/>
    </source>
</evidence>
<evidence type="ECO:0000256" key="1">
    <source>
        <dbReference type="ARBA" id="ARBA00004651"/>
    </source>
</evidence>
<dbReference type="InterPro" id="IPR059000">
    <property type="entry name" value="ATPase_P-type_domA"/>
</dbReference>
<dbReference type="GO" id="GO:0046872">
    <property type="term" value="F:metal ion binding"/>
    <property type="evidence" value="ECO:0007669"/>
    <property type="project" value="UniProtKB-KW"/>
</dbReference>
<dbReference type="InterPro" id="IPR027256">
    <property type="entry name" value="P-typ_ATPase_IB"/>
</dbReference>